<evidence type="ECO:0000313" key="3">
    <source>
        <dbReference type="Proteomes" id="UP000249390"/>
    </source>
</evidence>
<reference evidence="2 3" key="1">
    <citation type="submission" date="2018-06" db="EMBL/GenBank/DDBJ databases">
        <title>The Genome of Cuscuta australis (Dodder) Provides Insight into the Evolution of Plant Parasitism.</title>
        <authorList>
            <person name="Liu H."/>
        </authorList>
    </citation>
    <scope>NUCLEOTIDE SEQUENCE [LARGE SCALE GENOMIC DNA]</scope>
    <source>
        <strain evidence="3">cv. Yunnan</strain>
        <tissue evidence="2">Vines</tissue>
    </source>
</reference>
<comment type="caution">
    <text evidence="2">The sequence shown here is derived from an EMBL/GenBank/DDBJ whole genome shotgun (WGS) entry which is preliminary data.</text>
</comment>
<dbReference type="Proteomes" id="UP000249390">
    <property type="component" value="Unassembled WGS sequence"/>
</dbReference>
<dbReference type="EMBL" id="NQVE01000192">
    <property type="protein sequence ID" value="RAL40701.1"/>
    <property type="molecule type" value="Genomic_DNA"/>
</dbReference>
<accession>A0A328D8R8</accession>
<keyword evidence="3" id="KW-1185">Reference proteome</keyword>
<name>A0A328D8R8_9ASTE</name>
<gene>
    <name evidence="2" type="ORF">DM860_008399</name>
</gene>
<protein>
    <submittedName>
        <fullName evidence="2">Uncharacterized protein</fullName>
    </submittedName>
</protein>
<proteinExistence type="predicted"/>
<evidence type="ECO:0000313" key="2">
    <source>
        <dbReference type="EMBL" id="RAL40701.1"/>
    </source>
</evidence>
<organism evidence="2 3">
    <name type="scientific">Cuscuta australis</name>
    <dbReference type="NCBI Taxonomy" id="267555"/>
    <lineage>
        <taxon>Eukaryota</taxon>
        <taxon>Viridiplantae</taxon>
        <taxon>Streptophyta</taxon>
        <taxon>Embryophyta</taxon>
        <taxon>Tracheophyta</taxon>
        <taxon>Spermatophyta</taxon>
        <taxon>Magnoliopsida</taxon>
        <taxon>eudicotyledons</taxon>
        <taxon>Gunneridae</taxon>
        <taxon>Pentapetalae</taxon>
        <taxon>asterids</taxon>
        <taxon>lamiids</taxon>
        <taxon>Solanales</taxon>
        <taxon>Convolvulaceae</taxon>
        <taxon>Cuscuteae</taxon>
        <taxon>Cuscuta</taxon>
        <taxon>Cuscuta subgen. Grammica</taxon>
        <taxon>Cuscuta sect. Cleistogrammica</taxon>
    </lineage>
</organism>
<dbReference type="AlphaFoldDB" id="A0A328D8R8"/>
<evidence type="ECO:0000256" key="1">
    <source>
        <dbReference type="SAM" id="MobiDB-lite"/>
    </source>
</evidence>
<sequence length="116" mass="12081">MGRVVTRPWPIFGGGGGILASDLELCGFDGNRNANEDDSSHGDGGIALPMHGPAVRSAGHGPDLGPEVTGRIGVVVSVVSSSSHVLSAYRSKDGVWNAEFGMKWKLSAIYSFSTTH</sequence>
<feature type="region of interest" description="Disordered" evidence="1">
    <location>
        <begin position="30"/>
        <end position="63"/>
    </location>
</feature>